<dbReference type="eggNOG" id="COG4272">
    <property type="taxonomic scope" value="Bacteria"/>
</dbReference>
<feature type="transmembrane region" description="Helical" evidence="1">
    <location>
        <begin position="30"/>
        <end position="51"/>
    </location>
</feature>
<evidence type="ECO:0000256" key="1">
    <source>
        <dbReference type="SAM" id="Phobius"/>
    </source>
</evidence>
<dbReference type="STRING" id="309801.trd_1333"/>
<dbReference type="KEGG" id="tro:trd_1333"/>
<accession>B9L2D1</accession>
<dbReference type="HOGENOM" id="CLU_140339_0_0_0"/>
<evidence type="ECO:0008006" key="4">
    <source>
        <dbReference type="Google" id="ProtNLM"/>
    </source>
</evidence>
<organism evidence="2 3">
    <name type="scientific">Thermomicrobium roseum (strain ATCC 27502 / DSM 5159 / P-2)</name>
    <dbReference type="NCBI Taxonomy" id="309801"/>
    <lineage>
        <taxon>Bacteria</taxon>
        <taxon>Pseudomonadati</taxon>
        <taxon>Thermomicrobiota</taxon>
        <taxon>Thermomicrobia</taxon>
        <taxon>Thermomicrobiales</taxon>
        <taxon>Thermomicrobiaceae</taxon>
        <taxon>Thermomicrobium</taxon>
    </lineage>
</organism>
<name>B9L2D1_THERP</name>
<keyword evidence="1" id="KW-0472">Membrane</keyword>
<reference evidence="2 3" key="1">
    <citation type="journal article" date="2009" name="PLoS ONE">
        <title>Complete genome sequence of the aerobic CO-oxidizing thermophile Thermomicrobium roseum.</title>
        <authorList>
            <person name="Wu D."/>
            <person name="Raymond J."/>
            <person name="Wu M."/>
            <person name="Chatterji S."/>
            <person name="Ren Q."/>
            <person name="Graham J.E."/>
            <person name="Bryant D.A."/>
            <person name="Robb F."/>
            <person name="Colman A."/>
            <person name="Tallon L.J."/>
            <person name="Badger J.H."/>
            <person name="Madupu R."/>
            <person name="Ward N.L."/>
            <person name="Eisen J.A."/>
        </authorList>
    </citation>
    <scope>NUCLEOTIDE SEQUENCE [LARGE SCALE GENOMIC DNA]</scope>
    <source>
        <strain evidence="3">ATCC 27502 / DSM 5159 / P-2</strain>
    </source>
</reference>
<dbReference type="RefSeq" id="WP_015922282.1">
    <property type="nucleotide sequence ID" value="NC_011959.1"/>
</dbReference>
<dbReference type="EMBL" id="CP001275">
    <property type="protein sequence ID" value="ACM04477.1"/>
    <property type="molecule type" value="Genomic_DNA"/>
</dbReference>
<dbReference type="InterPro" id="IPR012861">
    <property type="entry name" value="DUF1634"/>
</dbReference>
<dbReference type="Pfam" id="PF07843">
    <property type="entry name" value="DUF1634"/>
    <property type="match status" value="1"/>
</dbReference>
<dbReference type="AlphaFoldDB" id="B9L2D1"/>
<keyword evidence="3" id="KW-1185">Reference proteome</keyword>
<evidence type="ECO:0000313" key="3">
    <source>
        <dbReference type="Proteomes" id="UP000000447"/>
    </source>
</evidence>
<keyword evidence="1" id="KW-0812">Transmembrane</keyword>
<sequence length="144" mass="15519">MAHDETAAQASSSIRPDSTRERIDLLVSRVLRWGVLCAAAIGAAGFLLFVLRGPQPGDPQSLHELLSLRSETFATTLPAMVRGISTARPDDVMRLGILVLILTPLLRVALMLVLFVLERDFVFVAISAIVFAILLLGLTGSIGR</sequence>
<gene>
    <name evidence="2" type="ordered locus">trd_1333</name>
</gene>
<proteinExistence type="predicted"/>
<protein>
    <recommendedName>
        <fullName evidence="4">DUF1634 domain-containing protein</fullName>
    </recommendedName>
</protein>
<evidence type="ECO:0000313" key="2">
    <source>
        <dbReference type="EMBL" id="ACM04477.1"/>
    </source>
</evidence>
<feature type="transmembrane region" description="Helical" evidence="1">
    <location>
        <begin position="121"/>
        <end position="142"/>
    </location>
</feature>
<feature type="transmembrane region" description="Helical" evidence="1">
    <location>
        <begin position="95"/>
        <end position="115"/>
    </location>
</feature>
<keyword evidence="1" id="KW-1133">Transmembrane helix</keyword>
<dbReference type="Proteomes" id="UP000000447">
    <property type="component" value="Chromosome"/>
</dbReference>